<evidence type="ECO:0000313" key="5">
    <source>
        <dbReference type="Proteomes" id="UP000092871"/>
    </source>
</evidence>
<dbReference type="AlphaFoldDB" id="A0A1C3JLA5"/>
<dbReference type="EMBL" id="FLRB01000011">
    <property type="protein sequence ID" value="SBT21030.1"/>
    <property type="molecule type" value="Genomic_DNA"/>
</dbReference>
<protein>
    <submittedName>
        <fullName evidence="2">Uncharacterized protein</fullName>
    </submittedName>
</protein>
<keyword evidence="4" id="KW-1185">Reference proteome</keyword>
<name>A0A1C3JLA5_9GAMM</name>
<gene>
    <name evidence="2" type="ORF">MGA5115_00056</name>
    <name evidence="3" type="ORF">MGA5116_01617</name>
</gene>
<reference evidence="2 5" key="1">
    <citation type="submission" date="2016-06" db="EMBL/GenBank/DDBJ databases">
        <authorList>
            <person name="Kjaerup R.B."/>
            <person name="Dalgaard T.S."/>
            <person name="Juul-Madsen H.R."/>
        </authorList>
    </citation>
    <scope>NUCLEOTIDE SEQUENCE [LARGE SCALE GENOMIC DNA]</scope>
    <source>
        <strain evidence="2 5">CECT 5115</strain>
    </source>
</reference>
<reference evidence="3 4" key="2">
    <citation type="submission" date="2016-06" db="EMBL/GenBank/DDBJ databases">
        <authorList>
            <person name="Rodrigo-Torres L."/>
            <person name="Arahal D.R."/>
        </authorList>
    </citation>
    <scope>NUCLEOTIDE SEQUENCE [LARGE SCALE GENOMIC DNA]</scope>
    <source>
        <strain evidence="3 4">CECT 5116</strain>
    </source>
</reference>
<evidence type="ECO:0000256" key="1">
    <source>
        <dbReference type="SAM" id="Phobius"/>
    </source>
</evidence>
<sequence>MHFLARPYLLVWRQDHWQSYYCKDYFHCNTQANQRDALSVGNVSIDDALKQLAELLPSHASKPVAVLLPDHWLESDQFELDTELPQSLYLMAAHTQASNVTRHDAQQHTLSYVVIAKSDQSLSMYVAVLLKKYHEIFQQLGIKKVFSERAIQVSNAHSWRVLRSVMRPFSSYQKDYLERRAERNSRMVLVACIALVALSGIWGSVVIRNLTPKAVDTFKWPWPSVGHHQTHVVDSLTQLRTLPVNVRLDDMLVTEDKVHVTVTGNSSDVQVWQENWPDRLPPLEVTMSEEVL</sequence>
<keyword evidence="1" id="KW-0812">Transmembrane</keyword>
<proteinExistence type="predicted"/>
<organism evidence="2 5">
    <name type="scientific">Marinomonas gallaica</name>
    <dbReference type="NCBI Taxonomy" id="1806667"/>
    <lineage>
        <taxon>Bacteria</taxon>
        <taxon>Pseudomonadati</taxon>
        <taxon>Pseudomonadota</taxon>
        <taxon>Gammaproteobacteria</taxon>
        <taxon>Oceanospirillales</taxon>
        <taxon>Oceanospirillaceae</taxon>
        <taxon>Marinomonas</taxon>
    </lineage>
</organism>
<dbReference type="OrthoDB" id="6107694at2"/>
<dbReference type="Proteomes" id="UP000092840">
    <property type="component" value="Unassembled WGS sequence"/>
</dbReference>
<dbReference type="Proteomes" id="UP000092871">
    <property type="component" value="Unassembled WGS sequence"/>
</dbReference>
<evidence type="ECO:0000313" key="3">
    <source>
        <dbReference type="EMBL" id="SBT21030.1"/>
    </source>
</evidence>
<evidence type="ECO:0000313" key="4">
    <source>
        <dbReference type="Proteomes" id="UP000092840"/>
    </source>
</evidence>
<keyword evidence="1" id="KW-1133">Transmembrane helix</keyword>
<accession>A0A1C3JLA5</accession>
<keyword evidence="1" id="KW-0472">Membrane</keyword>
<evidence type="ECO:0000313" key="2">
    <source>
        <dbReference type="EMBL" id="SBT15982.1"/>
    </source>
</evidence>
<dbReference type="EMBL" id="FLRA01000001">
    <property type="protein sequence ID" value="SBT15982.1"/>
    <property type="molecule type" value="Genomic_DNA"/>
</dbReference>
<dbReference type="RefSeq" id="WP_067030047.1">
    <property type="nucleotide sequence ID" value="NZ_CP187511.1"/>
</dbReference>
<feature type="transmembrane region" description="Helical" evidence="1">
    <location>
        <begin position="187"/>
        <end position="207"/>
    </location>
</feature>